<evidence type="ECO:0000313" key="1">
    <source>
        <dbReference type="EMBL" id="SDT21053.1"/>
    </source>
</evidence>
<dbReference type="PANTHER" id="PTHR30164:SF2">
    <property type="entry name" value="PROTEIN MTFA"/>
    <property type="match status" value="1"/>
</dbReference>
<dbReference type="Proteomes" id="UP000243207">
    <property type="component" value="Chromosome I"/>
</dbReference>
<dbReference type="Gene3D" id="1.10.472.150">
    <property type="entry name" value="Glucose-regulated metallo-peptidase M90, N-terminal domain"/>
    <property type="match status" value="1"/>
</dbReference>
<dbReference type="Pfam" id="PF06167">
    <property type="entry name" value="Peptidase_M90"/>
    <property type="match status" value="1"/>
</dbReference>
<dbReference type="InterPro" id="IPR042252">
    <property type="entry name" value="MtfA_N"/>
</dbReference>
<dbReference type="GO" id="GO:0004177">
    <property type="term" value="F:aminopeptidase activity"/>
    <property type="evidence" value="ECO:0007669"/>
    <property type="project" value="TreeGrafter"/>
</dbReference>
<organism evidence="1 2">
    <name type="scientific">Halopseudomonas xinjiangensis</name>
    <dbReference type="NCBI Taxonomy" id="487184"/>
    <lineage>
        <taxon>Bacteria</taxon>
        <taxon>Pseudomonadati</taxon>
        <taxon>Pseudomonadota</taxon>
        <taxon>Gammaproteobacteria</taxon>
        <taxon>Pseudomonadales</taxon>
        <taxon>Pseudomonadaceae</taxon>
        <taxon>Halopseudomonas</taxon>
    </lineage>
</organism>
<dbReference type="GO" id="GO:0008237">
    <property type="term" value="F:metallopeptidase activity"/>
    <property type="evidence" value="ECO:0007669"/>
    <property type="project" value="InterPro"/>
</dbReference>
<dbReference type="InterPro" id="IPR024079">
    <property type="entry name" value="MetalloPept_cat_dom_sf"/>
</dbReference>
<dbReference type="RefSeq" id="WP_093396703.1">
    <property type="nucleotide sequence ID" value="NZ_LT629736.1"/>
</dbReference>
<dbReference type="EMBL" id="LT629736">
    <property type="protein sequence ID" value="SDT21053.1"/>
    <property type="molecule type" value="Genomic_DNA"/>
</dbReference>
<dbReference type="InterPro" id="IPR010384">
    <property type="entry name" value="MtfA_fam"/>
</dbReference>
<protein>
    <recommendedName>
        <fullName evidence="3">Zinc-dependent peptidase</fullName>
    </recommendedName>
</protein>
<proteinExistence type="predicted"/>
<name>A0A1H1YI06_9GAMM</name>
<sequence length="261" mass="29560">MGLFGKLSQWRESRRLEQLEIPDALWLEALGDWAVYRRYAPDTQARLRELALRLVLRKHVIAAGELDISDAMRLRIAGMAAVPVLELGLDWYDGWQTLIIYDGPFIAEHSWQDEYGIVHEELSERSGEAWYRGPVVLSWEDVLASGRNGFNVVVHELSHTLDMRREGANGAPPLHAGMDPAAWKRDMQAACDDLARRSEAGEALPVDEYALEDPAEFFAVLSETFFETPEALKAAWPTIYQHLADFYRQDPLAQIARGSPQ</sequence>
<dbReference type="STRING" id="487184.SAMN05216421_3162"/>
<dbReference type="Gene3D" id="3.40.390.10">
    <property type="entry name" value="Collagenase (Catalytic Domain)"/>
    <property type="match status" value="1"/>
</dbReference>
<dbReference type="PANTHER" id="PTHR30164">
    <property type="entry name" value="MTFA PEPTIDASE"/>
    <property type="match status" value="1"/>
</dbReference>
<dbReference type="GO" id="GO:0005829">
    <property type="term" value="C:cytosol"/>
    <property type="evidence" value="ECO:0007669"/>
    <property type="project" value="TreeGrafter"/>
</dbReference>
<reference evidence="2" key="1">
    <citation type="submission" date="2016-10" db="EMBL/GenBank/DDBJ databases">
        <authorList>
            <person name="Varghese N."/>
            <person name="Submissions S."/>
        </authorList>
    </citation>
    <scope>NUCLEOTIDE SEQUENCE [LARGE SCALE GENOMIC DNA]</scope>
    <source>
        <strain evidence="2">NRRL B-51270</strain>
    </source>
</reference>
<gene>
    <name evidence="1" type="ORF">SAMN05216421_3162</name>
</gene>
<accession>A0A1H1YI06</accession>
<dbReference type="OrthoDB" id="9786424at2"/>
<keyword evidence="2" id="KW-1185">Reference proteome</keyword>
<evidence type="ECO:0000313" key="2">
    <source>
        <dbReference type="Proteomes" id="UP000243207"/>
    </source>
</evidence>
<evidence type="ECO:0008006" key="3">
    <source>
        <dbReference type="Google" id="ProtNLM"/>
    </source>
</evidence>
<dbReference type="CDD" id="cd20169">
    <property type="entry name" value="Peptidase_M90_mtfA"/>
    <property type="match status" value="1"/>
</dbReference>
<dbReference type="AlphaFoldDB" id="A0A1H1YI06"/>
<dbReference type="SUPFAM" id="SSF55486">
    <property type="entry name" value="Metalloproteases ('zincins'), catalytic domain"/>
    <property type="match status" value="1"/>
</dbReference>